<comment type="caution">
    <text evidence="3">The sequence shown here is derived from an EMBL/GenBank/DDBJ whole genome shotgun (WGS) entry which is preliminary data.</text>
</comment>
<evidence type="ECO:0000313" key="3">
    <source>
        <dbReference type="EMBL" id="TMQ61799.1"/>
    </source>
</evidence>
<dbReference type="AlphaFoldDB" id="A0A538TDS7"/>
<accession>A0A538TDS7</accession>
<keyword evidence="1" id="KW-0812">Transmembrane</keyword>
<protein>
    <submittedName>
        <fullName evidence="3">Uncharacterized protein</fullName>
    </submittedName>
</protein>
<evidence type="ECO:0000313" key="2">
    <source>
        <dbReference type="EMBL" id="TMQ53019.1"/>
    </source>
</evidence>
<evidence type="ECO:0000313" key="4">
    <source>
        <dbReference type="Proteomes" id="UP000317366"/>
    </source>
</evidence>
<name>A0A538TDS7_UNCEI</name>
<dbReference type="EMBL" id="VBOU01000091">
    <property type="protein sequence ID" value="TMQ53019.1"/>
    <property type="molecule type" value="Genomic_DNA"/>
</dbReference>
<feature type="transmembrane region" description="Helical" evidence="1">
    <location>
        <begin position="28"/>
        <end position="46"/>
    </location>
</feature>
<feature type="transmembrane region" description="Helical" evidence="1">
    <location>
        <begin position="115"/>
        <end position="138"/>
    </location>
</feature>
<feature type="transmembrane region" description="Helical" evidence="1">
    <location>
        <begin position="144"/>
        <end position="161"/>
    </location>
</feature>
<keyword evidence="1" id="KW-0472">Membrane</keyword>
<evidence type="ECO:0000256" key="1">
    <source>
        <dbReference type="SAM" id="Phobius"/>
    </source>
</evidence>
<organism evidence="3 4">
    <name type="scientific">Eiseniibacteriota bacterium</name>
    <dbReference type="NCBI Taxonomy" id="2212470"/>
    <lineage>
        <taxon>Bacteria</taxon>
        <taxon>Candidatus Eiseniibacteriota</taxon>
    </lineage>
</organism>
<sequence>MASLNESERTEYAALMSRGRDAERTSHFCWIASGVAATVLLSWAIAARRPPLMLPVIFAVAYGFYTTIHGRQQTRLIAGYVKEFFEGRDAGGPQWFTRLGHLEIMPGFSPSMSDWLSTGLANAVVVIAIVFAWLFASAAPRGELYAGIVTGCGILFAIHSISETTRLRQSDAASFWRQVSAGPVEARRQTRVVVR</sequence>
<reference evidence="4 5" key="1">
    <citation type="journal article" date="2019" name="Nat. Microbiol.">
        <title>Mediterranean grassland soil C-N compound turnover is dependent on rainfall and depth, and is mediated by genomically divergent microorganisms.</title>
        <authorList>
            <person name="Diamond S."/>
            <person name="Andeer P.F."/>
            <person name="Li Z."/>
            <person name="Crits-Christoph A."/>
            <person name="Burstein D."/>
            <person name="Anantharaman K."/>
            <person name="Lane K.R."/>
            <person name="Thomas B.C."/>
            <person name="Pan C."/>
            <person name="Northen T.R."/>
            <person name="Banfield J.F."/>
        </authorList>
    </citation>
    <scope>NUCLEOTIDE SEQUENCE [LARGE SCALE GENOMIC DNA]</scope>
    <source>
        <strain evidence="2">WS_4</strain>
        <strain evidence="3">WS_7</strain>
    </source>
</reference>
<dbReference type="Proteomes" id="UP000319829">
    <property type="component" value="Unassembled WGS sequence"/>
</dbReference>
<dbReference type="EMBL" id="VBOX01000090">
    <property type="protein sequence ID" value="TMQ61799.1"/>
    <property type="molecule type" value="Genomic_DNA"/>
</dbReference>
<keyword evidence="1" id="KW-1133">Transmembrane helix</keyword>
<dbReference type="Proteomes" id="UP000317366">
    <property type="component" value="Unassembled WGS sequence"/>
</dbReference>
<gene>
    <name evidence="2" type="ORF">E6K74_10560</name>
    <name evidence="3" type="ORF">E6K77_09430</name>
</gene>
<evidence type="ECO:0000313" key="5">
    <source>
        <dbReference type="Proteomes" id="UP000319829"/>
    </source>
</evidence>
<proteinExistence type="predicted"/>